<sequence length="72" mass="8086">MRTRALHDTAQIERTPQRYGDNESKLSSTVERSSAILRGTFVSGYDEAIVCFGFATCLLLNIPWLFLDTACQ</sequence>
<dbReference type="RefSeq" id="XP_033377803.1">
    <property type="nucleotide sequence ID" value="XM_033534601.1"/>
</dbReference>
<keyword evidence="4" id="KW-1185">Reference proteome</keyword>
<dbReference type="AlphaFoldDB" id="A0A6A5X9N7"/>
<keyword evidence="2" id="KW-0472">Membrane</keyword>
<keyword evidence="2" id="KW-0812">Transmembrane</keyword>
<reference evidence="3" key="1">
    <citation type="journal article" date="2020" name="Stud. Mycol.">
        <title>101 Dothideomycetes genomes: a test case for predicting lifestyles and emergence of pathogens.</title>
        <authorList>
            <person name="Haridas S."/>
            <person name="Albert R."/>
            <person name="Binder M."/>
            <person name="Bloem J."/>
            <person name="Labutti K."/>
            <person name="Salamov A."/>
            <person name="Andreopoulos B."/>
            <person name="Baker S."/>
            <person name="Barry K."/>
            <person name="Bills G."/>
            <person name="Bluhm B."/>
            <person name="Cannon C."/>
            <person name="Castanera R."/>
            <person name="Culley D."/>
            <person name="Daum C."/>
            <person name="Ezra D."/>
            <person name="Gonzalez J."/>
            <person name="Henrissat B."/>
            <person name="Kuo A."/>
            <person name="Liang C."/>
            <person name="Lipzen A."/>
            <person name="Lutzoni F."/>
            <person name="Magnuson J."/>
            <person name="Mondo S."/>
            <person name="Nolan M."/>
            <person name="Ohm R."/>
            <person name="Pangilinan J."/>
            <person name="Park H.-J."/>
            <person name="Ramirez L."/>
            <person name="Alfaro M."/>
            <person name="Sun H."/>
            <person name="Tritt A."/>
            <person name="Yoshinaga Y."/>
            <person name="Zwiers L.-H."/>
            <person name="Turgeon B."/>
            <person name="Goodwin S."/>
            <person name="Spatafora J."/>
            <person name="Crous P."/>
            <person name="Grigoriev I."/>
        </authorList>
    </citation>
    <scope>NUCLEOTIDE SEQUENCE</scope>
    <source>
        <strain evidence="3">CBS 175.79</strain>
    </source>
</reference>
<accession>A0A6A5X9N7</accession>
<evidence type="ECO:0000313" key="4">
    <source>
        <dbReference type="Proteomes" id="UP000799778"/>
    </source>
</evidence>
<evidence type="ECO:0000256" key="1">
    <source>
        <dbReference type="SAM" id="MobiDB-lite"/>
    </source>
</evidence>
<protein>
    <submittedName>
        <fullName evidence="3">Uncharacterized protein</fullName>
    </submittedName>
</protein>
<evidence type="ECO:0000313" key="3">
    <source>
        <dbReference type="EMBL" id="KAF2009464.1"/>
    </source>
</evidence>
<dbReference type="GeneID" id="54291998"/>
<proteinExistence type="predicted"/>
<feature type="transmembrane region" description="Helical" evidence="2">
    <location>
        <begin position="48"/>
        <end position="67"/>
    </location>
</feature>
<organism evidence="3 4">
    <name type="scientific">Aaosphaeria arxii CBS 175.79</name>
    <dbReference type="NCBI Taxonomy" id="1450172"/>
    <lineage>
        <taxon>Eukaryota</taxon>
        <taxon>Fungi</taxon>
        <taxon>Dikarya</taxon>
        <taxon>Ascomycota</taxon>
        <taxon>Pezizomycotina</taxon>
        <taxon>Dothideomycetes</taxon>
        <taxon>Pleosporomycetidae</taxon>
        <taxon>Pleosporales</taxon>
        <taxon>Pleosporales incertae sedis</taxon>
        <taxon>Aaosphaeria</taxon>
    </lineage>
</organism>
<dbReference type="Proteomes" id="UP000799778">
    <property type="component" value="Unassembled WGS sequence"/>
</dbReference>
<gene>
    <name evidence="3" type="ORF">BU24DRAFT_75593</name>
</gene>
<name>A0A6A5X9N7_9PLEO</name>
<evidence type="ECO:0000256" key="2">
    <source>
        <dbReference type="SAM" id="Phobius"/>
    </source>
</evidence>
<dbReference type="EMBL" id="ML978078">
    <property type="protein sequence ID" value="KAF2009464.1"/>
    <property type="molecule type" value="Genomic_DNA"/>
</dbReference>
<feature type="compositionally biased region" description="Basic and acidic residues" evidence="1">
    <location>
        <begin position="1"/>
        <end position="11"/>
    </location>
</feature>
<keyword evidence="2" id="KW-1133">Transmembrane helix</keyword>
<feature type="region of interest" description="Disordered" evidence="1">
    <location>
        <begin position="1"/>
        <end position="26"/>
    </location>
</feature>